<dbReference type="GO" id="GO:0050661">
    <property type="term" value="F:NADP binding"/>
    <property type="evidence" value="ECO:0007669"/>
    <property type="project" value="InterPro"/>
</dbReference>
<keyword evidence="3" id="KW-0560">Oxidoreductase</keyword>
<dbReference type="PANTHER" id="PTHR43539:SF68">
    <property type="entry name" value="FLAVIN-BINDING MONOOXYGENASE-LIKE PROTEIN (AFU_ORTHOLOGUE AFUA_4G09220)"/>
    <property type="match status" value="1"/>
</dbReference>
<evidence type="ECO:0000256" key="1">
    <source>
        <dbReference type="ARBA" id="ARBA00022630"/>
    </source>
</evidence>
<dbReference type="InterPro" id="IPR020946">
    <property type="entry name" value="Flavin_mOase-like"/>
</dbReference>
<reference evidence="4" key="1">
    <citation type="submission" date="2023-06" db="EMBL/GenBank/DDBJ databases">
        <authorList>
            <consortium name="Lawrence Berkeley National Laboratory"/>
            <person name="Ahrendt S."/>
            <person name="Sahu N."/>
            <person name="Indic B."/>
            <person name="Wong-Bajracharya J."/>
            <person name="Merenyi Z."/>
            <person name="Ke H.-M."/>
            <person name="Monk M."/>
            <person name="Kocsube S."/>
            <person name="Drula E."/>
            <person name="Lipzen A."/>
            <person name="Balint B."/>
            <person name="Henrissat B."/>
            <person name="Andreopoulos B."/>
            <person name="Martin F.M."/>
            <person name="Harder C.B."/>
            <person name="Rigling D."/>
            <person name="Ford K.L."/>
            <person name="Foster G.D."/>
            <person name="Pangilinan J."/>
            <person name="Papanicolaou A."/>
            <person name="Barry K."/>
            <person name="LaButti K."/>
            <person name="Viragh M."/>
            <person name="Koriabine M."/>
            <person name="Yan M."/>
            <person name="Riley R."/>
            <person name="Champramary S."/>
            <person name="Plett K.L."/>
            <person name="Tsai I.J."/>
            <person name="Slot J."/>
            <person name="Sipos G."/>
            <person name="Plett J."/>
            <person name="Nagy L.G."/>
            <person name="Grigoriev I.V."/>
        </authorList>
    </citation>
    <scope>NUCLEOTIDE SEQUENCE</scope>
    <source>
        <strain evidence="4">CCBAS 213</strain>
    </source>
</reference>
<protein>
    <submittedName>
        <fullName evidence="4">FAD/NAD-P-binding domain-containing protein</fullName>
    </submittedName>
</protein>
<keyword evidence="5" id="KW-1185">Reference proteome</keyword>
<evidence type="ECO:0000256" key="3">
    <source>
        <dbReference type="ARBA" id="ARBA00023002"/>
    </source>
</evidence>
<keyword evidence="1" id="KW-0285">Flavoprotein</keyword>
<sequence>MPRTGNLDTNPLGTNPQIQVLADRRLKLTPTPKSTLRISTGTMATVEINSPMATLDSSAISNIAASWLENFSKFAELGDVDGIVSCFLPDGWLRDVLIFNWSNRTFIGQEKIKDHLAANFAAAKVSNIALDKRQYFTPELAHVTPTQTAVASGFTFSTATGEARGYFHLLPDAQGVWKALAVFMILDEIHGHPEEGPELGIYGDHTLSWDEVHRKRREAVEKDPYVLIIGAGQTGLILAARFQQMNMSTLVVESHARVGDNWRVRYPTLTLHSPRSQFQLLYQPYPKNWPIYASRDKVASWLEQYATSQDLSIWTNSRTSGTPTYDPETKKWTVVIDHAGTPTTVHPSHIVTAFGILGAPLVPHVDDKEVFEGRTLHAADYPGGKPFVGKRVIVVGAGNSGADICQDLVTQGAQSVTIVQRSSTCVVAKHPNYTNNLLKVWPDGVPVEVCDFKFQALPLLLRKRIAASQADAIAAAEKDLHDGLKKAGLHINMGDDGSGQFPMVFEKSGGFWIDVGCAGLISTGQVKVKHGVEVKRYLNKGVVFTDGSMLDADVVIWATGYHNVKETIKSIFGEEVIKHTGEIWGLDEEGELKGCYKPSGYPGLWFAGGELGNSRFLSKRMALEMKAIQLGLKQ</sequence>
<dbReference type="RefSeq" id="XP_060328471.1">
    <property type="nucleotide sequence ID" value="XM_060473673.1"/>
</dbReference>
<evidence type="ECO:0000313" key="5">
    <source>
        <dbReference type="Proteomes" id="UP001175211"/>
    </source>
</evidence>
<accession>A0AA39N1J0</accession>
<dbReference type="InterPro" id="IPR032710">
    <property type="entry name" value="NTF2-like_dom_sf"/>
</dbReference>
<evidence type="ECO:0000256" key="2">
    <source>
        <dbReference type="ARBA" id="ARBA00022827"/>
    </source>
</evidence>
<comment type="caution">
    <text evidence="4">The sequence shown here is derived from an EMBL/GenBank/DDBJ whole genome shotgun (WGS) entry which is preliminary data.</text>
</comment>
<dbReference type="PANTHER" id="PTHR43539">
    <property type="entry name" value="FLAVIN-BINDING MONOOXYGENASE-LIKE PROTEIN (AFU_ORTHOLOGUE AFUA_4G09220)"/>
    <property type="match status" value="1"/>
</dbReference>
<keyword evidence="2" id="KW-0274">FAD</keyword>
<dbReference type="GO" id="GO:0004499">
    <property type="term" value="F:N,N-dimethylaniline monooxygenase activity"/>
    <property type="evidence" value="ECO:0007669"/>
    <property type="project" value="InterPro"/>
</dbReference>
<gene>
    <name evidence="4" type="ORF">EV420DRAFT_1556667</name>
</gene>
<dbReference type="Pfam" id="PF00743">
    <property type="entry name" value="FMO-like"/>
    <property type="match status" value="1"/>
</dbReference>
<dbReference type="InterPro" id="IPR050982">
    <property type="entry name" value="Auxin_biosynth/cation_transpt"/>
</dbReference>
<proteinExistence type="predicted"/>
<dbReference type="SUPFAM" id="SSF51905">
    <property type="entry name" value="FAD/NAD(P)-binding domain"/>
    <property type="match status" value="1"/>
</dbReference>
<dbReference type="InterPro" id="IPR036188">
    <property type="entry name" value="FAD/NAD-bd_sf"/>
</dbReference>
<organism evidence="4 5">
    <name type="scientific">Armillaria tabescens</name>
    <name type="common">Ringless honey mushroom</name>
    <name type="synonym">Agaricus tabescens</name>
    <dbReference type="NCBI Taxonomy" id="1929756"/>
    <lineage>
        <taxon>Eukaryota</taxon>
        <taxon>Fungi</taxon>
        <taxon>Dikarya</taxon>
        <taxon>Basidiomycota</taxon>
        <taxon>Agaricomycotina</taxon>
        <taxon>Agaricomycetes</taxon>
        <taxon>Agaricomycetidae</taxon>
        <taxon>Agaricales</taxon>
        <taxon>Marasmiineae</taxon>
        <taxon>Physalacriaceae</taxon>
        <taxon>Desarmillaria</taxon>
    </lineage>
</organism>
<dbReference type="SUPFAM" id="SSF54427">
    <property type="entry name" value="NTF2-like"/>
    <property type="match status" value="1"/>
</dbReference>
<dbReference type="Gene3D" id="3.50.50.60">
    <property type="entry name" value="FAD/NAD(P)-binding domain"/>
    <property type="match status" value="2"/>
</dbReference>
<dbReference type="EMBL" id="JAUEPS010000028">
    <property type="protein sequence ID" value="KAK0454083.1"/>
    <property type="molecule type" value="Genomic_DNA"/>
</dbReference>
<dbReference type="GeneID" id="85357221"/>
<dbReference type="Proteomes" id="UP001175211">
    <property type="component" value="Unassembled WGS sequence"/>
</dbReference>
<evidence type="ECO:0000313" key="4">
    <source>
        <dbReference type="EMBL" id="KAK0454083.1"/>
    </source>
</evidence>
<dbReference type="AlphaFoldDB" id="A0AA39N1J0"/>
<name>A0AA39N1J0_ARMTA</name>
<dbReference type="GO" id="GO:0050660">
    <property type="term" value="F:flavin adenine dinucleotide binding"/>
    <property type="evidence" value="ECO:0007669"/>
    <property type="project" value="InterPro"/>
</dbReference>